<keyword evidence="2" id="KW-1185">Reference proteome</keyword>
<comment type="caution">
    <text evidence="1">The sequence shown here is derived from an EMBL/GenBank/DDBJ whole genome shotgun (WGS) entry which is preliminary data.</text>
</comment>
<dbReference type="EMBL" id="FCOE02000010">
    <property type="protein sequence ID" value="SAK69656.1"/>
    <property type="molecule type" value="Genomic_DNA"/>
</dbReference>
<dbReference type="STRING" id="1777141.AWB80_03590"/>
<accession>A0A158BIQ8</accession>
<evidence type="ECO:0000313" key="1">
    <source>
        <dbReference type="EMBL" id="SAK69656.1"/>
    </source>
</evidence>
<dbReference type="RefSeq" id="WP_061176002.1">
    <property type="nucleotide sequence ID" value="NZ_FCOE02000010.1"/>
</dbReference>
<dbReference type="AlphaFoldDB" id="A0A158BIQ8"/>
<organism evidence="1 2">
    <name type="scientific">Caballeronia pedi</name>
    <dbReference type="NCBI Taxonomy" id="1777141"/>
    <lineage>
        <taxon>Bacteria</taxon>
        <taxon>Pseudomonadati</taxon>
        <taxon>Pseudomonadota</taxon>
        <taxon>Betaproteobacteria</taxon>
        <taxon>Burkholderiales</taxon>
        <taxon>Burkholderiaceae</taxon>
        <taxon>Caballeronia</taxon>
    </lineage>
</organism>
<evidence type="ECO:0000313" key="2">
    <source>
        <dbReference type="Proteomes" id="UP000054911"/>
    </source>
</evidence>
<dbReference type="Proteomes" id="UP000054911">
    <property type="component" value="Unassembled WGS sequence"/>
</dbReference>
<proteinExistence type="predicted"/>
<protein>
    <submittedName>
        <fullName evidence="1">Uncharacterized protein</fullName>
    </submittedName>
</protein>
<dbReference type="OrthoDB" id="8904137at2"/>
<gene>
    <name evidence="1" type="ORF">AWB80_03590</name>
</gene>
<reference evidence="1" key="1">
    <citation type="submission" date="2016-01" db="EMBL/GenBank/DDBJ databases">
        <authorList>
            <person name="Peeters C."/>
        </authorList>
    </citation>
    <scope>NUCLEOTIDE SEQUENCE [LARGE SCALE GENOMIC DNA]</scope>
    <source>
        <strain evidence="1">LMG 29323</strain>
    </source>
</reference>
<sequence length="102" mass="11735">MSTKNMPWFRMYTDFLNDPKMIGLAFADQRHFVGVLALKSNGTLDEPFAPEVLTHIVAQRLRIDRATIGEVKGRLVTAGLVDQNWQPLRWDRPDLPREEASR</sequence>
<name>A0A158BIQ8_9BURK</name>